<sequence length="1103" mass="122729">MTKFYLPVLCLFFLFSCTESRKDITVAENSLFTLLDSSSTNILFNNVIKEDFDKNINGFYQGFYSGGGVALGDLNNDGLDDVYFSGNMNGNKLYRNLGNMKFEDITEAAGVGARIPGWKNGVNMVDINGDSFLDIYVCYAGRKSGPESKNQLFINQGLSKDGIPRFKDEAATYGLADSSYSTQSVFFDFDRDGDLDMLLVNDNIKVLSDLDDSVIEELKKQDDPLVSSRLFRNDDGHFKDITRQAGLDMSILSYGLGGGVADINGDGWPDIYLSNDYAVPDRMYLNNGDGTFTDKMSEQLDQISLFSMGSNIVDINNDGLPDIFTLDMLPEDNKRQKLLSGLDNYEVFNVNLRNGFYYQYVRNMLHVNNGNGTFSEIGQLSGISNTDWSWAPLFADYDNDGWKDLFVTNGFMRDFTNLDVLKFNENYMKSLNGQVEAKHLVTMLEKVPSSDVKNYIYKNNGDLTFSNKGFDWGVNISSNSNGAAYSDLDNDGDLDLVVSNINKAAFVYENRGDSLAHYLKVRLKGSGKNTDGLGAKVTIYYRGKQQCIEQMPSRGYLSSVSQNLHFGLGKNKTIDSVRVVWLSGKQQLLQGVKLNGQLVLNEYDAKDVYRKPGVPDALFTEIASSINATQVRNQINDFKRQPLMVSPMSFSGPCMTKGDINGDGLEDVFVGGDVHEPGTLFTQQKNGKFAGNQQPFIDDKECEDTDAVFFDANGDGFTDLYVVSGGYHNYSPAEFRLQDRLYLNDGKGSLAKAVKALPEMLASKSCARVADFNGDGHPDIFVGGRVVPSRYPEPPKSYLLINDGKGHFTDQIKKIAPELELAGMITDAACIDLNGDKKPDLVVTGEWMPLSVYLNENGKLTNKTTKYFDKEYSGWWNKLQVADMNNDGKPDLILGNLGLNSQCKASDAEPAELIYKDFDDNGAIDPILCFYIMGTSYPYLTRDELLDQMSIMRPRFPDYKSYAEATMKDVFTTEELEGAKTLKANYLKSAYFESTNGKFKEKPLPVQAQFAPVYTITPLDYDGDGNKDLLLCGNMNQARIRFGKYAANHGVLLKGNGKGGFVYIPEQQSGLKLKGDVRSVIALNNTLYVGINQQKIRAFQFSR</sequence>
<proteinExistence type="predicted"/>
<dbReference type="InterPro" id="IPR013517">
    <property type="entry name" value="FG-GAP"/>
</dbReference>
<evidence type="ECO:0000259" key="2">
    <source>
        <dbReference type="Pfam" id="PF07593"/>
    </source>
</evidence>
<dbReference type="PROSITE" id="PS51257">
    <property type="entry name" value="PROKAR_LIPOPROTEIN"/>
    <property type="match status" value="1"/>
</dbReference>
<name>A0A4R0NR46_9SPHI</name>
<dbReference type="Gene3D" id="2.130.10.130">
    <property type="entry name" value="Integrin alpha, N-terminal"/>
    <property type="match status" value="5"/>
</dbReference>
<evidence type="ECO:0000256" key="1">
    <source>
        <dbReference type="ARBA" id="ARBA00022729"/>
    </source>
</evidence>
<reference evidence="3 4" key="1">
    <citation type="submission" date="2019-02" db="EMBL/GenBank/DDBJ databases">
        <title>Pedobacter sp. RP-1-14 sp. nov., isolated from Arctic soil.</title>
        <authorList>
            <person name="Dahal R.H."/>
        </authorList>
    </citation>
    <scope>NUCLEOTIDE SEQUENCE [LARGE SCALE GENOMIC DNA]</scope>
    <source>
        <strain evidence="3 4">RP-1-14</strain>
    </source>
</reference>
<dbReference type="InterPro" id="IPR011519">
    <property type="entry name" value="UnbV_ASPIC"/>
</dbReference>
<evidence type="ECO:0000313" key="3">
    <source>
        <dbReference type="EMBL" id="TCD02518.1"/>
    </source>
</evidence>
<dbReference type="InterPro" id="IPR028994">
    <property type="entry name" value="Integrin_alpha_N"/>
</dbReference>
<dbReference type="AlphaFoldDB" id="A0A4R0NR46"/>
<organism evidence="3 4">
    <name type="scientific">Pedobacter psychroterrae</name>
    <dbReference type="NCBI Taxonomy" id="2530453"/>
    <lineage>
        <taxon>Bacteria</taxon>
        <taxon>Pseudomonadati</taxon>
        <taxon>Bacteroidota</taxon>
        <taxon>Sphingobacteriia</taxon>
        <taxon>Sphingobacteriales</taxon>
        <taxon>Sphingobacteriaceae</taxon>
        <taxon>Pedobacter</taxon>
    </lineage>
</organism>
<dbReference type="RefSeq" id="WP_131592134.1">
    <property type="nucleotide sequence ID" value="NZ_SJSL01000001.1"/>
</dbReference>
<dbReference type="Pfam" id="PF07593">
    <property type="entry name" value="UnbV_ASPIC"/>
    <property type="match status" value="1"/>
</dbReference>
<dbReference type="PANTHER" id="PTHR16026:SF0">
    <property type="entry name" value="CARTILAGE ACIDIC PROTEIN 1"/>
    <property type="match status" value="1"/>
</dbReference>
<keyword evidence="1" id="KW-0732">Signal</keyword>
<dbReference type="SUPFAM" id="SSF69318">
    <property type="entry name" value="Integrin alpha N-terminal domain"/>
    <property type="match status" value="2"/>
</dbReference>
<accession>A0A4R0NR46</accession>
<keyword evidence="4" id="KW-1185">Reference proteome</keyword>
<gene>
    <name evidence="3" type="ORF">EZ437_00580</name>
</gene>
<dbReference type="EMBL" id="SJSL01000001">
    <property type="protein sequence ID" value="TCD02518.1"/>
    <property type="molecule type" value="Genomic_DNA"/>
</dbReference>
<feature type="domain" description="ASPIC/UnbV" evidence="2">
    <location>
        <begin position="532"/>
        <end position="598"/>
    </location>
</feature>
<protein>
    <submittedName>
        <fullName evidence="3">RNA-binding protein</fullName>
    </submittedName>
</protein>
<evidence type="ECO:0000313" key="4">
    <source>
        <dbReference type="Proteomes" id="UP000293347"/>
    </source>
</evidence>
<dbReference type="OrthoDB" id="974255at2"/>
<dbReference type="InterPro" id="IPR027039">
    <property type="entry name" value="Crtac1"/>
</dbReference>
<comment type="caution">
    <text evidence="3">The sequence shown here is derived from an EMBL/GenBank/DDBJ whole genome shotgun (WGS) entry which is preliminary data.</text>
</comment>
<dbReference type="Pfam" id="PF13517">
    <property type="entry name" value="FG-GAP_3"/>
    <property type="match status" value="5"/>
</dbReference>
<dbReference type="Proteomes" id="UP000293347">
    <property type="component" value="Unassembled WGS sequence"/>
</dbReference>
<dbReference type="PANTHER" id="PTHR16026">
    <property type="entry name" value="CARTILAGE ACIDIC PROTEIN 1"/>
    <property type="match status" value="1"/>
</dbReference>